<feature type="region of interest" description="Disordered" evidence="1">
    <location>
        <begin position="35"/>
        <end position="58"/>
    </location>
</feature>
<accession>A0ABD0Y955</accession>
<gene>
    <name evidence="2" type="ORF">AAG570_001559</name>
</gene>
<feature type="compositionally biased region" description="Low complexity" evidence="1">
    <location>
        <begin position="39"/>
        <end position="48"/>
    </location>
</feature>
<protein>
    <submittedName>
        <fullName evidence="2">Uncharacterized protein</fullName>
    </submittedName>
</protein>
<sequence>MSEGLQDIQSQKGGKLHLPFSVVSCVMFHKNKTQETTEKGVVGQQGVKTTGGSGSVPGRRVLGCDQRGVICPRAAARNSGRLRENTCCNAFLDGVGVDRRHPRRRWYNRLPRSEAPAD</sequence>
<dbReference type="Proteomes" id="UP001558652">
    <property type="component" value="Unassembled WGS sequence"/>
</dbReference>
<organism evidence="2 3">
    <name type="scientific">Ranatra chinensis</name>
    <dbReference type="NCBI Taxonomy" id="642074"/>
    <lineage>
        <taxon>Eukaryota</taxon>
        <taxon>Metazoa</taxon>
        <taxon>Ecdysozoa</taxon>
        <taxon>Arthropoda</taxon>
        <taxon>Hexapoda</taxon>
        <taxon>Insecta</taxon>
        <taxon>Pterygota</taxon>
        <taxon>Neoptera</taxon>
        <taxon>Paraneoptera</taxon>
        <taxon>Hemiptera</taxon>
        <taxon>Heteroptera</taxon>
        <taxon>Panheteroptera</taxon>
        <taxon>Nepomorpha</taxon>
        <taxon>Nepidae</taxon>
        <taxon>Ranatrinae</taxon>
        <taxon>Ranatra</taxon>
    </lineage>
</organism>
<reference evidence="2 3" key="1">
    <citation type="submission" date="2024-07" db="EMBL/GenBank/DDBJ databases">
        <title>Chromosome-level genome assembly of the water stick insect Ranatra chinensis (Heteroptera: Nepidae).</title>
        <authorList>
            <person name="Liu X."/>
        </authorList>
    </citation>
    <scope>NUCLEOTIDE SEQUENCE [LARGE SCALE GENOMIC DNA]</scope>
    <source>
        <strain evidence="2">Cailab_2021Rc</strain>
        <tissue evidence="2">Muscle</tissue>
    </source>
</reference>
<evidence type="ECO:0000256" key="1">
    <source>
        <dbReference type="SAM" id="MobiDB-lite"/>
    </source>
</evidence>
<name>A0ABD0Y955_9HEMI</name>
<proteinExistence type="predicted"/>
<comment type="caution">
    <text evidence="2">The sequence shown here is derived from an EMBL/GenBank/DDBJ whole genome shotgun (WGS) entry which is preliminary data.</text>
</comment>
<keyword evidence="3" id="KW-1185">Reference proteome</keyword>
<evidence type="ECO:0000313" key="2">
    <source>
        <dbReference type="EMBL" id="KAL1123786.1"/>
    </source>
</evidence>
<dbReference type="AlphaFoldDB" id="A0ABD0Y955"/>
<evidence type="ECO:0000313" key="3">
    <source>
        <dbReference type="Proteomes" id="UP001558652"/>
    </source>
</evidence>
<dbReference type="EMBL" id="JBFDAA010000011">
    <property type="protein sequence ID" value="KAL1123786.1"/>
    <property type="molecule type" value="Genomic_DNA"/>
</dbReference>